<dbReference type="EMBL" id="GBRH01244879">
    <property type="protein sequence ID" value="JAD53016.1"/>
    <property type="molecule type" value="Transcribed_RNA"/>
</dbReference>
<sequence length="27" mass="3035">MCFTSISAKQFEVAVQLWFTGPLKSSQ</sequence>
<proteinExistence type="predicted"/>
<evidence type="ECO:0000313" key="1">
    <source>
        <dbReference type="EMBL" id="JAD53016.1"/>
    </source>
</evidence>
<reference evidence="1" key="2">
    <citation type="journal article" date="2015" name="Data Brief">
        <title>Shoot transcriptome of the giant reed, Arundo donax.</title>
        <authorList>
            <person name="Barrero R.A."/>
            <person name="Guerrero F.D."/>
            <person name="Moolhuijzen P."/>
            <person name="Goolsby J.A."/>
            <person name="Tidwell J."/>
            <person name="Bellgard S.E."/>
            <person name="Bellgard M.I."/>
        </authorList>
    </citation>
    <scope>NUCLEOTIDE SEQUENCE</scope>
    <source>
        <tissue evidence="1">Shoot tissue taken approximately 20 cm above the soil surface</tissue>
    </source>
</reference>
<protein>
    <submittedName>
        <fullName evidence="1">Uncharacterized protein</fullName>
    </submittedName>
</protein>
<accession>A0A0A9APG5</accession>
<name>A0A0A9APG5_ARUDO</name>
<organism evidence="1">
    <name type="scientific">Arundo donax</name>
    <name type="common">Giant reed</name>
    <name type="synonym">Donax arundinaceus</name>
    <dbReference type="NCBI Taxonomy" id="35708"/>
    <lineage>
        <taxon>Eukaryota</taxon>
        <taxon>Viridiplantae</taxon>
        <taxon>Streptophyta</taxon>
        <taxon>Embryophyta</taxon>
        <taxon>Tracheophyta</taxon>
        <taxon>Spermatophyta</taxon>
        <taxon>Magnoliopsida</taxon>
        <taxon>Liliopsida</taxon>
        <taxon>Poales</taxon>
        <taxon>Poaceae</taxon>
        <taxon>PACMAD clade</taxon>
        <taxon>Arundinoideae</taxon>
        <taxon>Arundineae</taxon>
        <taxon>Arundo</taxon>
    </lineage>
</organism>
<reference evidence="1" key="1">
    <citation type="submission" date="2014-09" db="EMBL/GenBank/DDBJ databases">
        <authorList>
            <person name="Magalhaes I.L.F."/>
            <person name="Oliveira U."/>
            <person name="Santos F.R."/>
            <person name="Vidigal T.H.D.A."/>
            <person name="Brescovit A.D."/>
            <person name="Santos A.J."/>
        </authorList>
    </citation>
    <scope>NUCLEOTIDE SEQUENCE</scope>
    <source>
        <tissue evidence="1">Shoot tissue taken approximately 20 cm above the soil surface</tissue>
    </source>
</reference>
<dbReference type="AlphaFoldDB" id="A0A0A9APG5"/>